<keyword evidence="2 8" id="KW-0820">tRNA-binding</keyword>
<comment type="catalytic activity">
    <reaction evidence="6 8 9">
        <text>an N-acyl-L-alpha-aminoacyl-tRNA + H2O = an N-acyl-L-amino acid + a tRNA + H(+)</text>
        <dbReference type="Rhea" id="RHEA:54448"/>
        <dbReference type="Rhea" id="RHEA-COMP:10123"/>
        <dbReference type="Rhea" id="RHEA-COMP:13883"/>
        <dbReference type="ChEBI" id="CHEBI:15377"/>
        <dbReference type="ChEBI" id="CHEBI:15378"/>
        <dbReference type="ChEBI" id="CHEBI:59874"/>
        <dbReference type="ChEBI" id="CHEBI:78442"/>
        <dbReference type="ChEBI" id="CHEBI:138191"/>
        <dbReference type="EC" id="3.1.1.29"/>
    </reaction>
</comment>
<dbReference type="InterPro" id="IPR001328">
    <property type="entry name" value="Pept_tRNA_hydro"/>
</dbReference>
<feature type="region of interest" description="Disordered" evidence="11">
    <location>
        <begin position="1"/>
        <end position="34"/>
    </location>
</feature>
<feature type="binding site" evidence="8">
    <location>
        <position position="125"/>
    </location>
    <ligand>
        <name>tRNA</name>
        <dbReference type="ChEBI" id="CHEBI:17843"/>
    </ligand>
</feature>
<dbReference type="GO" id="GO:0005737">
    <property type="term" value="C:cytoplasm"/>
    <property type="evidence" value="ECO:0007669"/>
    <property type="project" value="UniProtKB-SubCell"/>
</dbReference>
<feature type="binding site" evidence="8">
    <location>
        <position position="127"/>
    </location>
    <ligand>
        <name>tRNA</name>
        <dbReference type="ChEBI" id="CHEBI:17843"/>
    </ligand>
</feature>
<evidence type="ECO:0000256" key="4">
    <source>
        <dbReference type="ARBA" id="ARBA00022884"/>
    </source>
</evidence>
<comment type="function">
    <text evidence="8">Hydrolyzes ribosome-free peptidyl-tRNAs (with 1 or more amino acids incorporated), which drop off the ribosome during protein synthesis, or as a result of ribosome stalling.</text>
</comment>
<dbReference type="PANTHER" id="PTHR17224:SF1">
    <property type="entry name" value="PEPTIDYL-TRNA HYDROLASE"/>
    <property type="match status" value="1"/>
</dbReference>
<keyword evidence="8" id="KW-0963">Cytoplasm</keyword>
<evidence type="ECO:0000256" key="8">
    <source>
        <dbReference type="HAMAP-Rule" id="MF_00083"/>
    </source>
</evidence>
<reference evidence="12 13" key="1">
    <citation type="submission" date="2019-12" db="EMBL/GenBank/DDBJ databases">
        <title>Corynebacterium sp. nov., isolated from feces of the Anser Albifrons in China.</title>
        <authorList>
            <person name="Liu Q."/>
        </authorList>
    </citation>
    <scope>NUCLEOTIDE SEQUENCE [LARGE SCALE GENOMIC DNA]</scope>
    <source>
        <strain evidence="12 13">23H37-10</strain>
    </source>
</reference>
<feature type="binding site" evidence="8">
    <location>
        <position position="173"/>
    </location>
    <ligand>
        <name>tRNA</name>
        <dbReference type="ChEBI" id="CHEBI:17843"/>
    </ligand>
</feature>
<organism evidence="12 13">
    <name type="scientific">Corynebacterium anserum</name>
    <dbReference type="NCBI Taxonomy" id="2684406"/>
    <lineage>
        <taxon>Bacteria</taxon>
        <taxon>Bacillati</taxon>
        <taxon>Actinomycetota</taxon>
        <taxon>Actinomycetes</taxon>
        <taxon>Mycobacteriales</taxon>
        <taxon>Corynebacteriaceae</taxon>
        <taxon>Corynebacterium</taxon>
    </lineage>
</organism>
<dbReference type="PROSITE" id="PS01196">
    <property type="entry name" value="PEPT_TRNA_HYDROL_2"/>
    <property type="match status" value="1"/>
</dbReference>
<dbReference type="Pfam" id="PF01195">
    <property type="entry name" value="Pept_tRNA_hydro"/>
    <property type="match status" value="1"/>
</dbReference>
<comment type="subunit">
    <text evidence="8">Monomer.</text>
</comment>
<evidence type="ECO:0000256" key="3">
    <source>
        <dbReference type="ARBA" id="ARBA00022801"/>
    </source>
</evidence>
<evidence type="ECO:0000256" key="5">
    <source>
        <dbReference type="ARBA" id="ARBA00038063"/>
    </source>
</evidence>
<dbReference type="CDD" id="cd00462">
    <property type="entry name" value="PTH"/>
    <property type="match status" value="1"/>
</dbReference>
<dbReference type="NCBIfam" id="TIGR00447">
    <property type="entry name" value="pth"/>
    <property type="match status" value="1"/>
</dbReference>
<gene>
    <name evidence="8" type="primary">pth</name>
    <name evidence="12" type="ORF">GP473_06685</name>
</gene>
<comment type="subcellular location">
    <subcellularLocation>
        <location evidence="8">Cytoplasm</location>
    </subcellularLocation>
</comment>
<evidence type="ECO:0000256" key="2">
    <source>
        <dbReference type="ARBA" id="ARBA00022555"/>
    </source>
</evidence>
<keyword evidence="4 8" id="KW-0694">RNA-binding</keyword>
<dbReference type="Gene3D" id="3.40.50.1470">
    <property type="entry name" value="Peptidyl-tRNA hydrolase"/>
    <property type="match status" value="1"/>
</dbReference>
<evidence type="ECO:0000256" key="11">
    <source>
        <dbReference type="SAM" id="MobiDB-lite"/>
    </source>
</evidence>
<keyword evidence="3 8" id="KW-0378">Hydrolase</keyword>
<comment type="function">
    <text evidence="8">Catalyzes the release of premature peptidyl moieties from peptidyl-tRNA molecules trapped in stalled 50S ribosomal subunits, and thus maintains levels of free tRNAs and 50S ribosomes.</text>
</comment>
<evidence type="ECO:0000256" key="6">
    <source>
        <dbReference type="ARBA" id="ARBA00048707"/>
    </source>
</evidence>
<dbReference type="AlphaFoldDB" id="A0A7G7YR77"/>
<proteinExistence type="inferred from homology"/>
<protein>
    <recommendedName>
        <fullName evidence="7 8">Peptidyl-tRNA hydrolase</fullName>
        <shortName evidence="8">Pth</shortName>
        <ecNumber evidence="1 8">3.1.1.29</ecNumber>
    </recommendedName>
</protein>
<dbReference type="InterPro" id="IPR018171">
    <property type="entry name" value="Pept_tRNA_hydro_CS"/>
</dbReference>
<dbReference type="FunFam" id="3.40.50.1470:FF:000001">
    <property type="entry name" value="Peptidyl-tRNA hydrolase"/>
    <property type="match status" value="1"/>
</dbReference>
<evidence type="ECO:0000313" key="12">
    <source>
        <dbReference type="EMBL" id="QNH96997.1"/>
    </source>
</evidence>
<accession>A0A7G7YR77</accession>
<comment type="similarity">
    <text evidence="5 8 10">Belongs to the PTH family.</text>
</comment>
<dbReference type="GO" id="GO:0006515">
    <property type="term" value="P:protein quality control for misfolded or incompletely synthesized proteins"/>
    <property type="evidence" value="ECO:0007669"/>
    <property type="project" value="UniProtKB-UniRule"/>
</dbReference>
<dbReference type="PROSITE" id="PS01195">
    <property type="entry name" value="PEPT_TRNA_HYDROL_1"/>
    <property type="match status" value="1"/>
</dbReference>
<dbReference type="PANTHER" id="PTHR17224">
    <property type="entry name" value="PEPTIDYL-TRNA HYDROLASE"/>
    <property type="match status" value="1"/>
</dbReference>
<dbReference type="GO" id="GO:0072344">
    <property type="term" value="P:rescue of stalled ribosome"/>
    <property type="evidence" value="ECO:0007669"/>
    <property type="project" value="UniProtKB-UniRule"/>
</dbReference>
<feature type="site" description="Discriminates between blocked and unblocked aminoacyl-tRNA" evidence="8">
    <location>
        <position position="63"/>
    </location>
</feature>
<evidence type="ECO:0000256" key="1">
    <source>
        <dbReference type="ARBA" id="ARBA00013260"/>
    </source>
</evidence>
<feature type="binding site" evidence="8">
    <location>
        <position position="68"/>
    </location>
    <ligand>
        <name>tRNA</name>
        <dbReference type="ChEBI" id="CHEBI:17843"/>
    </ligand>
</feature>
<dbReference type="InterPro" id="IPR036416">
    <property type="entry name" value="Pept_tRNA_hydro_sf"/>
</dbReference>
<name>A0A7G7YR77_9CORY</name>
<dbReference type="GO" id="GO:0000049">
    <property type="term" value="F:tRNA binding"/>
    <property type="evidence" value="ECO:0007669"/>
    <property type="project" value="UniProtKB-UniRule"/>
</dbReference>
<evidence type="ECO:0000313" key="13">
    <source>
        <dbReference type="Proteomes" id="UP000515275"/>
    </source>
</evidence>
<dbReference type="GO" id="GO:0004045">
    <property type="term" value="F:peptidyl-tRNA hydrolase activity"/>
    <property type="evidence" value="ECO:0007669"/>
    <property type="project" value="UniProtKB-UniRule"/>
</dbReference>
<feature type="active site" description="Proton acceptor" evidence="8">
    <location>
        <position position="73"/>
    </location>
</feature>
<evidence type="ECO:0000256" key="7">
    <source>
        <dbReference type="ARBA" id="ARBA00050038"/>
    </source>
</evidence>
<evidence type="ECO:0000256" key="10">
    <source>
        <dbReference type="RuleBase" id="RU004320"/>
    </source>
</evidence>
<keyword evidence="13" id="KW-1185">Reference proteome</keyword>
<dbReference type="HAMAP" id="MF_00083">
    <property type="entry name" value="Pept_tRNA_hydro_bact"/>
    <property type="match status" value="1"/>
</dbReference>
<feature type="site" description="Stabilizes the basic form of H active site to accept a proton" evidence="8">
    <location>
        <position position="152"/>
    </location>
</feature>
<dbReference type="SUPFAM" id="SSF53178">
    <property type="entry name" value="Peptidyl-tRNA hydrolase-like"/>
    <property type="match status" value="1"/>
</dbReference>
<dbReference type="EC" id="3.1.1.29" evidence="1 8"/>
<dbReference type="EMBL" id="CP046883">
    <property type="protein sequence ID" value="QNH96997.1"/>
    <property type="molecule type" value="Genomic_DNA"/>
</dbReference>
<dbReference type="Proteomes" id="UP000515275">
    <property type="component" value="Chromosome"/>
</dbReference>
<dbReference type="KEGG" id="cans:GP473_06685"/>
<dbReference type="RefSeq" id="WP_186277297.1">
    <property type="nucleotide sequence ID" value="NZ_CP046883.1"/>
</dbReference>
<sequence>MFLKKILSSFRGKNSAHPTAEHSEPATSNTNPFAGLELAENSSPAITPDSSIEAPWLIIGLGNPGAKYEPTRHNIGYMAVDRLLDDIADKQAQAAFLVPAEAVDAQVFCSRLDGQPVIIARANSYMNDSGVAIGLLARKFDIPADKIVIVHDELDLPLGQVRIKEGGSENGHNGLRSTTEHLATRNYVRIRMGIGRPPKGTKVIDHVLEPFTEDETDGSLERSVSNAAQAAYLVVTEGVPKAQNIIHSA</sequence>
<evidence type="ECO:0000256" key="9">
    <source>
        <dbReference type="RuleBase" id="RU000673"/>
    </source>
</evidence>